<evidence type="ECO:0000313" key="4">
    <source>
        <dbReference type="Proteomes" id="UP000839781"/>
    </source>
</evidence>
<dbReference type="PROSITE" id="PS51208">
    <property type="entry name" value="AUTOTRANSPORTER"/>
    <property type="match status" value="1"/>
</dbReference>
<dbReference type="PANTHER" id="PTHR35037">
    <property type="entry name" value="C-TERMINAL REGION OF AIDA-LIKE PROTEIN"/>
    <property type="match status" value="1"/>
</dbReference>
<dbReference type="SMART" id="SM00869">
    <property type="entry name" value="Autotransporter"/>
    <property type="match status" value="1"/>
</dbReference>
<sequence>MAVENKFKLNVIAASVLMGLSLSAMAGTDTSSTTPPPAEATPAKPATLAGLAAPVKENAVDVTVKSVSGEGITNGAGTLKAILSEKSEGSVSKTHDALTAAQYTYDTLGKSSQELVTKFKDATTGKNQATQLWNDFGNKLSAANSVYADSLNSMYGENKNAFTVDTSGAPVADATKKDLSTYGKLLNAYDGLKNSVKNLNDAIVGDKPSGYMGEALGVFKGGNGDQQKASQTAEAKVIAYSNYITKALDVKTKELQLESVRNIVINNISTVLGQTDKTDGVGVTADGVGKNLKDFKDAYGAWNKATSPADKATAETKLATAFQTLVKTTGITGVTGSSTAEGVKFEDLAKAWVTLTGDDATEGSVKKAIADAHVAMIFTNDEITANSANAAIAAFKGNHKGLLDSADALAGKDDPLDIQDALKKLQAAYLVLLGKDGAGNGANSTELENLNNLLETARQAHQTLSTIQADYTQKKLALQQAGTARLNLLLNELPGQQQKFLKAWTDYQDAKGNVVKDKSAKDAWEKLYGDSYNGGTATGALGAYTASLKATSEGIQGALDTAASDYKIIADDKSKTQEAKNNALYTLIGKQKTLTGIKLKLDTAYLNVLKTGVPADISPFVNNTFKSLDTLKADLNTAATNKAEAKAQYVDAVKAYRDADKAYQTSKSEADAATLATAKANLMTVVGITSQSDFSKLYVTFGKPEEGFKSFDELSKVNTLSADKSDVFSKYNTALEALTASSGDGTEIQKAREAVVDSMNKLVSLMPLSTPEEQAGYRTAYNDALNEVGVQLASVDEQSKAPGAGKVTHILGSLTNEEIAQYNSVSGNYNSVIINVDNKDNKATGVKDSFTANDLYTGTQDNPFTTTVLDIRALELGNGELAAPNTITVGEAGTKDKKATPVEVWAKTAGTAATPAVKLSGNLRTATAQLDADGKPVNNEIVRGADQIHLQNVNIHNNFTLADRTKMLADDMAAITSKAAEMKLLGQPADGDNGVDAWQKKQTDLLNSKYDNLKLTGLQIATATVNPSFELAGDNAGKFVNNPATVAPDAANILLDNLNITLQNDSVSGISTAIDLSGTGNHIQANGGVFDAGSVTGTDAQANALNITGANNLVDFNGSVLKGDIRSSVAGSTVNLTGGSLTGDVQTDSNSFSLNLDGNTWTGGTGSSSAVDVSLSNNSVWNVTGLSSTNSLALNGNNTLNLVSSTGGLAQLGGHGFAGAKSGVTLNVATDLTSDGKGVTSVLAGTYSPDNLHSLTNTGSADNYHFGTLHVDGLATGGKYALSLESAGAEPYTIGGRLADGPEATHAHDFVSYMTSESRVVTGQEGKPVTQTVKSDADFTSLSAPAELGVYQYAAEKVMDGVNNRTNIYYRSTGQLSNSAATVVSLAAAPVDVANLESDTLAKHMNSVRHGKDSGVWVSYFGGENRNTTASGPEYKLNTSGVMLGADTLTENNWLAGVAVSSARSDMSVMNSSGDLNSYGAQFYMSRRYDSGVFVDSALQFNHFSNTAKARMTDGQQAKADFSGNSYGLEAKVGYAWNSEGFFAEPYVRAAARAFDGEHYALSNGMTVNSNDYKSMLGEVGADLGYQYAISGGYVKPYLHLAALNEFADGNSVRVNNVSLDDSVKGAAFQAGLGAEVKVTDNLGGYAAFDYTKGDNTERPWQATVGVNYTW</sequence>
<dbReference type="GO" id="GO:0019867">
    <property type="term" value="C:outer membrane"/>
    <property type="evidence" value="ECO:0007669"/>
    <property type="project" value="InterPro"/>
</dbReference>
<reference evidence="3 4" key="1">
    <citation type="submission" date="2018-05" db="EMBL/GenBank/DDBJ databases">
        <authorList>
            <person name="Ashton P.M."/>
            <person name="Dallman T."/>
            <person name="Nair S."/>
            <person name="De Pinna E."/>
            <person name="Peters T."/>
            <person name="Grant K."/>
        </authorList>
    </citation>
    <scope>NUCLEOTIDE SEQUENCE [LARGE SCALE GENOMIC DNA]</scope>
    <source>
        <strain evidence="3 4">474878</strain>
    </source>
</reference>
<dbReference type="InterPro" id="IPR051551">
    <property type="entry name" value="Autotransporter_adhesion"/>
</dbReference>
<accession>A0A5Y3WAQ9</accession>
<gene>
    <name evidence="3" type="ORF">DLB95_28020</name>
</gene>
<evidence type="ECO:0000259" key="2">
    <source>
        <dbReference type="PROSITE" id="PS51208"/>
    </source>
</evidence>
<dbReference type="NCBIfam" id="TIGR01414">
    <property type="entry name" value="autotrans_barl"/>
    <property type="match status" value="1"/>
</dbReference>
<organism evidence="3 4">
    <name type="scientific">Salmonella diarizonae</name>
    <dbReference type="NCBI Taxonomy" id="59204"/>
    <lineage>
        <taxon>Bacteria</taxon>
        <taxon>Pseudomonadati</taxon>
        <taxon>Pseudomonadota</taxon>
        <taxon>Gammaproteobacteria</taxon>
        <taxon>Enterobacterales</taxon>
        <taxon>Enterobacteriaceae</taxon>
        <taxon>Salmonella</taxon>
    </lineage>
</organism>
<dbReference type="InterPro" id="IPR005546">
    <property type="entry name" value="Autotransporte_beta"/>
</dbReference>
<dbReference type="InterPro" id="IPR003991">
    <property type="entry name" value="Pertactin_virulence_factor"/>
</dbReference>
<evidence type="ECO:0000313" key="3">
    <source>
        <dbReference type="EMBL" id="ECJ4380944.1"/>
    </source>
</evidence>
<comment type="caution">
    <text evidence="3">The sequence shown here is derived from an EMBL/GenBank/DDBJ whole genome shotgun (WGS) entry which is preliminary data.</text>
</comment>
<dbReference type="Proteomes" id="UP000839781">
    <property type="component" value="Unassembled WGS sequence"/>
</dbReference>
<evidence type="ECO:0000256" key="1">
    <source>
        <dbReference type="SAM" id="SignalP"/>
    </source>
</evidence>
<feature type="signal peptide" evidence="1">
    <location>
        <begin position="1"/>
        <end position="26"/>
    </location>
</feature>
<name>A0A5Y3WAQ9_SALDZ</name>
<dbReference type="Gene3D" id="2.40.128.130">
    <property type="entry name" value="Autotransporter beta-domain"/>
    <property type="match status" value="1"/>
</dbReference>
<dbReference type="Pfam" id="PF03797">
    <property type="entry name" value="Autotransporter"/>
    <property type="match status" value="1"/>
</dbReference>
<dbReference type="EMBL" id="AAIYJF010000055">
    <property type="protein sequence ID" value="ECJ4380944.1"/>
    <property type="molecule type" value="Genomic_DNA"/>
</dbReference>
<feature type="chain" id="PRO_5024811915" description="Autotransporter domain-containing protein" evidence="1">
    <location>
        <begin position="27"/>
        <end position="1671"/>
    </location>
</feature>
<dbReference type="PRINTS" id="PR01484">
    <property type="entry name" value="PRTACTNFAMLY"/>
</dbReference>
<protein>
    <recommendedName>
        <fullName evidence="2">Autotransporter domain-containing protein</fullName>
    </recommendedName>
</protein>
<dbReference type="SUPFAM" id="SSF103515">
    <property type="entry name" value="Autotransporter"/>
    <property type="match status" value="1"/>
</dbReference>
<proteinExistence type="predicted"/>
<dbReference type="InterPro" id="IPR006315">
    <property type="entry name" value="OM_autotransptr_brl_dom"/>
</dbReference>
<feature type="domain" description="Autotransporter" evidence="2">
    <location>
        <begin position="1409"/>
        <end position="1671"/>
    </location>
</feature>
<keyword evidence="1" id="KW-0732">Signal</keyword>
<dbReference type="PANTHER" id="PTHR35037:SF2">
    <property type="match status" value="1"/>
</dbReference>
<dbReference type="InterPro" id="IPR036709">
    <property type="entry name" value="Autotransporte_beta_dom_sf"/>
</dbReference>